<gene>
    <name evidence="1" type="ORF">GTP90_09320</name>
</gene>
<sequence length="216" mass="23917">MGLSTAGLAFRPNASTLDEQALVRMAVGSSLDPAAAEQVHDIRVPGNVAIESRNGATFIYNGEIAAKILFERRSLEPAVFAALGAPELVVVFCHYDSGGSFGYAIIKDGITVRSRMHTQEKTVDEGTPNAFEMPWLTAEPFIEEEGEPPAYRNLETGDVTSEPYVTAHLLVQVMDAFFGVVPWDEWDYRTRFNCYSRQPAAKMPAPPVAKAWWKFW</sequence>
<protein>
    <submittedName>
        <fullName evidence="1">Uncharacterized protein</fullName>
    </submittedName>
</protein>
<name>A0A845GL15_9BURK</name>
<dbReference type="Proteomes" id="UP000447355">
    <property type="component" value="Unassembled WGS sequence"/>
</dbReference>
<dbReference type="EMBL" id="WWCX01000010">
    <property type="protein sequence ID" value="MYM94056.1"/>
    <property type="molecule type" value="Genomic_DNA"/>
</dbReference>
<organism evidence="1 2">
    <name type="scientific">Duganella vulcania</name>
    <dbReference type="NCBI Taxonomy" id="2692166"/>
    <lineage>
        <taxon>Bacteria</taxon>
        <taxon>Pseudomonadati</taxon>
        <taxon>Pseudomonadota</taxon>
        <taxon>Betaproteobacteria</taxon>
        <taxon>Burkholderiales</taxon>
        <taxon>Oxalobacteraceae</taxon>
        <taxon>Telluria group</taxon>
        <taxon>Duganella</taxon>
    </lineage>
</organism>
<evidence type="ECO:0000313" key="1">
    <source>
        <dbReference type="EMBL" id="MYM94056.1"/>
    </source>
</evidence>
<reference evidence="1" key="1">
    <citation type="submission" date="2019-12" db="EMBL/GenBank/DDBJ databases">
        <title>Novel species isolated from a subtropical stream in China.</title>
        <authorList>
            <person name="Lu H."/>
        </authorList>
    </citation>
    <scope>NUCLEOTIDE SEQUENCE [LARGE SCALE GENOMIC DNA]</scope>
    <source>
        <strain evidence="1">FT81W</strain>
    </source>
</reference>
<dbReference type="RefSeq" id="WP_161083244.1">
    <property type="nucleotide sequence ID" value="NZ_WWCX01000010.1"/>
</dbReference>
<comment type="caution">
    <text evidence="1">The sequence shown here is derived from an EMBL/GenBank/DDBJ whole genome shotgun (WGS) entry which is preliminary data.</text>
</comment>
<proteinExistence type="predicted"/>
<dbReference type="AlphaFoldDB" id="A0A845GL15"/>
<accession>A0A845GL15</accession>
<evidence type="ECO:0000313" key="2">
    <source>
        <dbReference type="Proteomes" id="UP000447355"/>
    </source>
</evidence>